<evidence type="ECO:0000256" key="2">
    <source>
        <dbReference type="ARBA" id="ARBA00007018"/>
    </source>
</evidence>
<name>A0A8H4EMX7_GIGMA</name>
<dbReference type="Pfam" id="PF03006">
    <property type="entry name" value="HlyIII"/>
    <property type="match status" value="1"/>
</dbReference>
<feature type="transmembrane region" description="Helical" evidence="7">
    <location>
        <begin position="141"/>
        <end position="165"/>
    </location>
</feature>
<dbReference type="Proteomes" id="UP000439903">
    <property type="component" value="Unassembled WGS sequence"/>
</dbReference>
<feature type="transmembrane region" description="Helical" evidence="7">
    <location>
        <begin position="205"/>
        <end position="224"/>
    </location>
</feature>
<protein>
    <submittedName>
        <fullName evidence="8">Putative hemolysin-III channel protein Izh2</fullName>
    </submittedName>
</protein>
<keyword evidence="3 7" id="KW-0812">Transmembrane</keyword>
<evidence type="ECO:0000256" key="5">
    <source>
        <dbReference type="ARBA" id="ARBA00023136"/>
    </source>
</evidence>
<dbReference type="GO" id="GO:0046872">
    <property type="term" value="F:metal ion binding"/>
    <property type="evidence" value="ECO:0007669"/>
    <property type="project" value="UniProtKB-KW"/>
</dbReference>
<evidence type="ECO:0000256" key="6">
    <source>
        <dbReference type="PIRSR" id="PIRSR604254-1"/>
    </source>
</evidence>
<evidence type="ECO:0000313" key="9">
    <source>
        <dbReference type="Proteomes" id="UP000439903"/>
    </source>
</evidence>
<feature type="transmembrane region" description="Helical" evidence="7">
    <location>
        <begin position="265"/>
        <end position="288"/>
    </location>
</feature>
<evidence type="ECO:0000256" key="1">
    <source>
        <dbReference type="ARBA" id="ARBA00004141"/>
    </source>
</evidence>
<keyword evidence="9" id="KW-1185">Reference proteome</keyword>
<dbReference type="PANTHER" id="PTHR20855:SF52">
    <property type="entry name" value="ADIPONECTIN RECEPTOR PROTEIN"/>
    <property type="match status" value="1"/>
</dbReference>
<keyword evidence="4 7" id="KW-1133">Transmembrane helix</keyword>
<evidence type="ECO:0000256" key="4">
    <source>
        <dbReference type="ARBA" id="ARBA00022989"/>
    </source>
</evidence>
<comment type="similarity">
    <text evidence="2">Belongs to the ADIPOR family.</text>
</comment>
<evidence type="ECO:0000256" key="3">
    <source>
        <dbReference type="ARBA" id="ARBA00022692"/>
    </source>
</evidence>
<dbReference type="GO" id="GO:0006882">
    <property type="term" value="P:intracellular zinc ion homeostasis"/>
    <property type="evidence" value="ECO:0007669"/>
    <property type="project" value="TreeGrafter"/>
</dbReference>
<feature type="transmembrane region" description="Helical" evidence="7">
    <location>
        <begin position="236"/>
        <end position="259"/>
    </location>
</feature>
<organism evidence="8 9">
    <name type="scientific">Gigaspora margarita</name>
    <dbReference type="NCBI Taxonomy" id="4874"/>
    <lineage>
        <taxon>Eukaryota</taxon>
        <taxon>Fungi</taxon>
        <taxon>Fungi incertae sedis</taxon>
        <taxon>Mucoromycota</taxon>
        <taxon>Glomeromycotina</taxon>
        <taxon>Glomeromycetes</taxon>
        <taxon>Diversisporales</taxon>
        <taxon>Gigasporaceae</taxon>
        <taxon>Gigaspora</taxon>
    </lineage>
</organism>
<reference evidence="8 9" key="1">
    <citation type="journal article" date="2019" name="Environ. Microbiol.">
        <title>At the nexus of three kingdoms: the genome of the mycorrhizal fungus Gigaspora margarita provides insights into plant, endobacterial and fungal interactions.</title>
        <authorList>
            <person name="Venice F."/>
            <person name="Ghignone S."/>
            <person name="Salvioli di Fossalunga A."/>
            <person name="Amselem J."/>
            <person name="Novero M."/>
            <person name="Xianan X."/>
            <person name="Sedzielewska Toro K."/>
            <person name="Morin E."/>
            <person name="Lipzen A."/>
            <person name="Grigoriev I.V."/>
            <person name="Henrissat B."/>
            <person name="Martin F.M."/>
            <person name="Bonfante P."/>
        </authorList>
    </citation>
    <scope>NUCLEOTIDE SEQUENCE [LARGE SCALE GENOMIC DNA]</scope>
    <source>
        <strain evidence="8 9">BEG34</strain>
    </source>
</reference>
<dbReference type="PANTHER" id="PTHR20855">
    <property type="entry name" value="ADIPOR/PROGESTIN RECEPTOR-RELATED"/>
    <property type="match status" value="1"/>
</dbReference>
<gene>
    <name evidence="8" type="ORF">F8M41_016102</name>
</gene>
<dbReference type="AlphaFoldDB" id="A0A8H4EMX7"/>
<keyword evidence="6" id="KW-0479">Metal-binding</keyword>
<evidence type="ECO:0000313" key="8">
    <source>
        <dbReference type="EMBL" id="KAF0520763.1"/>
    </source>
</evidence>
<comment type="subcellular location">
    <subcellularLocation>
        <location evidence="1">Membrane</location>
        <topology evidence="1">Multi-pass membrane protein</topology>
    </subcellularLocation>
</comment>
<sequence length="433" mass="49723">MASHKKITNPERSLPESATTILIISNNINSSSNAKPEKNRNNHDNYLDGSSKVANEVAIYGSLCNFGDLPNWCQDNNDIVSGYRKPTFSYLKCAYSLFYIHNESINIWTHLLGTIIFVCLTFITHFYVLSSQSTITWQDSFVLYMFLAGAMVCLGLSSVFHVLCCHSEKVCANWNRCDYIGIVFLITGSFYPVIYYGFFCNEYLKIFYLSFITILAIATTFLAVSPKFRHPQFRWFRTSLFLSMGLSAVIPLTHAVILYGIELCFFVISLKWLLLTGILYIIGALVYGARRAGRIVFRGETFLAVSPKFRHHNSDGFEHHYFLPMGLNAVIPLTHAVILYGAYILFRFKDILQFIKILCISIWSKVCTYIRTYVNTYNTRKMVSWKIHICGSSHHLFVVAAALVHYHGVVQSMIYWHKENYECTLDIESMKFK</sequence>
<dbReference type="EMBL" id="WTPW01000345">
    <property type="protein sequence ID" value="KAF0520763.1"/>
    <property type="molecule type" value="Genomic_DNA"/>
</dbReference>
<dbReference type="InterPro" id="IPR004254">
    <property type="entry name" value="AdipoR/HlyIII-related"/>
</dbReference>
<evidence type="ECO:0000256" key="7">
    <source>
        <dbReference type="SAM" id="Phobius"/>
    </source>
</evidence>
<proteinExistence type="inferred from homology"/>
<comment type="caution">
    <text evidence="8">The sequence shown here is derived from an EMBL/GenBank/DDBJ whole genome shotgun (WGS) entry which is preliminary data.</text>
</comment>
<dbReference type="OrthoDB" id="529367at2759"/>
<keyword evidence="6" id="KW-0862">Zinc</keyword>
<dbReference type="GO" id="GO:0016020">
    <property type="term" value="C:membrane"/>
    <property type="evidence" value="ECO:0007669"/>
    <property type="project" value="UniProtKB-SubCell"/>
</dbReference>
<dbReference type="GO" id="GO:0038023">
    <property type="term" value="F:signaling receptor activity"/>
    <property type="evidence" value="ECO:0007669"/>
    <property type="project" value="TreeGrafter"/>
</dbReference>
<feature type="transmembrane region" description="Helical" evidence="7">
    <location>
        <begin position="395"/>
        <end position="416"/>
    </location>
</feature>
<keyword evidence="5 7" id="KW-0472">Membrane</keyword>
<feature type="transmembrane region" description="Helical" evidence="7">
    <location>
        <begin position="351"/>
        <end position="374"/>
    </location>
</feature>
<feature type="transmembrane region" description="Helical" evidence="7">
    <location>
        <begin position="321"/>
        <end position="345"/>
    </location>
</feature>
<feature type="transmembrane region" description="Helical" evidence="7">
    <location>
        <begin position="107"/>
        <end position="129"/>
    </location>
</feature>
<accession>A0A8H4EMX7</accession>
<feature type="transmembrane region" description="Helical" evidence="7">
    <location>
        <begin position="177"/>
        <end position="199"/>
    </location>
</feature>
<feature type="binding site" evidence="6">
    <location>
        <position position="161"/>
    </location>
    <ligand>
        <name>Zn(2+)</name>
        <dbReference type="ChEBI" id="CHEBI:29105"/>
    </ligand>
</feature>